<dbReference type="Pfam" id="PF11807">
    <property type="entry name" value="UstYa"/>
    <property type="match status" value="1"/>
</dbReference>
<dbReference type="AlphaFoldDB" id="A0A8H3YPN1"/>
<organism evidence="4 5">
    <name type="scientific">Venturia inaequalis</name>
    <name type="common">Apple scab fungus</name>
    <dbReference type="NCBI Taxonomy" id="5025"/>
    <lineage>
        <taxon>Eukaryota</taxon>
        <taxon>Fungi</taxon>
        <taxon>Dikarya</taxon>
        <taxon>Ascomycota</taxon>
        <taxon>Pezizomycotina</taxon>
        <taxon>Dothideomycetes</taxon>
        <taxon>Pleosporomycetidae</taxon>
        <taxon>Venturiales</taxon>
        <taxon>Venturiaceae</taxon>
        <taxon>Venturia</taxon>
    </lineage>
</organism>
<dbReference type="PANTHER" id="PTHR33365">
    <property type="entry name" value="YALI0B05434P"/>
    <property type="match status" value="1"/>
</dbReference>
<dbReference type="InterPro" id="IPR021765">
    <property type="entry name" value="UstYa-like"/>
</dbReference>
<dbReference type="Proteomes" id="UP000490939">
    <property type="component" value="Unassembled WGS sequence"/>
</dbReference>
<comment type="pathway">
    <text evidence="1">Mycotoxin biosynthesis.</text>
</comment>
<protein>
    <submittedName>
        <fullName evidence="4">Uncharacterized protein</fullName>
    </submittedName>
</protein>
<comment type="caution">
    <text evidence="4">The sequence shown here is derived from an EMBL/GenBank/DDBJ whole genome shotgun (WGS) entry which is preliminary data.</text>
</comment>
<dbReference type="GO" id="GO:0016491">
    <property type="term" value="F:oxidoreductase activity"/>
    <property type="evidence" value="ECO:0007669"/>
    <property type="project" value="UniProtKB-KW"/>
</dbReference>
<evidence type="ECO:0000313" key="4">
    <source>
        <dbReference type="EMBL" id="KAE9965682.1"/>
    </source>
</evidence>
<evidence type="ECO:0000256" key="3">
    <source>
        <dbReference type="ARBA" id="ARBA00035112"/>
    </source>
</evidence>
<sequence length="341" mass="38118">MSSTEQTQDDNIWEIPVKIVHSSHSLDLETKDLVALYIRLARMAAQHPDQAPGLTIIDCSALVSVKTKEPALYSMWVTRISTPGVFSHSCAGSHLRRQFEANPKLLMTVFNDDGGHMSTYGDETDKAEPGTYMIVMKRVDIGKMQCVPVSFTAVERKVIRKDMHEHIAVARKMLTPVPFVGGPVYFSENKTWSTPGPVSDALWAEERETTRSDRFVKIDDPAKYGVPYGSRDKAGVQFYSISAFHQLHCLAMFRAIVYNTTSSTGTETGDAEGWGHLGHCFNYVRDAIRCHADSAMEWPDVVTLPDGGKLFQPKTPLMGCRRFDVLEKFVEANKWVEPDGP</sequence>
<reference evidence="4 5" key="1">
    <citation type="submission" date="2019-07" db="EMBL/GenBank/DDBJ databases">
        <title>Venturia inaequalis Genome Resource.</title>
        <authorList>
            <person name="Lichtner F.J."/>
        </authorList>
    </citation>
    <scope>NUCLEOTIDE SEQUENCE [LARGE SCALE GENOMIC DNA]</scope>
    <source>
        <strain evidence="4 5">DMI_063113</strain>
    </source>
</reference>
<evidence type="ECO:0000256" key="2">
    <source>
        <dbReference type="ARBA" id="ARBA00023002"/>
    </source>
</evidence>
<accession>A0A8H3YPN1</accession>
<comment type="similarity">
    <text evidence="3">Belongs to the ustYa family.</text>
</comment>
<name>A0A8H3YPN1_VENIN</name>
<dbReference type="EMBL" id="WNWR01001066">
    <property type="protein sequence ID" value="KAE9965682.1"/>
    <property type="molecule type" value="Genomic_DNA"/>
</dbReference>
<keyword evidence="5" id="KW-1185">Reference proteome</keyword>
<evidence type="ECO:0000256" key="1">
    <source>
        <dbReference type="ARBA" id="ARBA00004685"/>
    </source>
</evidence>
<dbReference type="GO" id="GO:0043386">
    <property type="term" value="P:mycotoxin biosynthetic process"/>
    <property type="evidence" value="ECO:0007669"/>
    <property type="project" value="InterPro"/>
</dbReference>
<dbReference type="PANTHER" id="PTHR33365:SF11">
    <property type="entry name" value="TAT PATHWAY SIGNAL SEQUENCE"/>
    <property type="match status" value="1"/>
</dbReference>
<evidence type="ECO:0000313" key="5">
    <source>
        <dbReference type="Proteomes" id="UP000490939"/>
    </source>
</evidence>
<keyword evidence="2" id="KW-0560">Oxidoreductase</keyword>
<gene>
    <name evidence="4" type="ORF">EG327_000372</name>
</gene>
<proteinExistence type="inferred from homology"/>